<keyword evidence="2" id="KW-1185">Reference proteome</keyword>
<gene>
    <name evidence="1" type="ORF">PLEPLA_LOCUS28923</name>
</gene>
<dbReference type="AlphaFoldDB" id="A0A9N7V1S3"/>
<dbReference type="EMBL" id="CADEAL010002569">
    <property type="protein sequence ID" value="CAB1441138.1"/>
    <property type="molecule type" value="Genomic_DNA"/>
</dbReference>
<dbReference type="Proteomes" id="UP001153269">
    <property type="component" value="Unassembled WGS sequence"/>
</dbReference>
<sequence>MQQKEEAGSSIHLTLNISPAPEALCPVVCGKIRKQPDAIGKPDSRPAFSGSVTGKKSTFFAGRLFVQRQRTERGI</sequence>
<evidence type="ECO:0000313" key="2">
    <source>
        <dbReference type="Proteomes" id="UP001153269"/>
    </source>
</evidence>
<reference evidence="1" key="1">
    <citation type="submission" date="2020-03" db="EMBL/GenBank/DDBJ databases">
        <authorList>
            <person name="Weist P."/>
        </authorList>
    </citation>
    <scope>NUCLEOTIDE SEQUENCE</scope>
</reference>
<comment type="caution">
    <text evidence="1">The sequence shown here is derived from an EMBL/GenBank/DDBJ whole genome shotgun (WGS) entry which is preliminary data.</text>
</comment>
<accession>A0A9N7V1S3</accession>
<evidence type="ECO:0000313" key="1">
    <source>
        <dbReference type="EMBL" id="CAB1441138.1"/>
    </source>
</evidence>
<proteinExistence type="predicted"/>
<name>A0A9N7V1S3_PLEPL</name>
<protein>
    <submittedName>
        <fullName evidence="1">Uncharacterized protein</fullName>
    </submittedName>
</protein>
<organism evidence="1 2">
    <name type="scientific">Pleuronectes platessa</name>
    <name type="common">European plaice</name>
    <dbReference type="NCBI Taxonomy" id="8262"/>
    <lineage>
        <taxon>Eukaryota</taxon>
        <taxon>Metazoa</taxon>
        <taxon>Chordata</taxon>
        <taxon>Craniata</taxon>
        <taxon>Vertebrata</taxon>
        <taxon>Euteleostomi</taxon>
        <taxon>Actinopterygii</taxon>
        <taxon>Neopterygii</taxon>
        <taxon>Teleostei</taxon>
        <taxon>Neoteleostei</taxon>
        <taxon>Acanthomorphata</taxon>
        <taxon>Carangaria</taxon>
        <taxon>Pleuronectiformes</taxon>
        <taxon>Pleuronectoidei</taxon>
        <taxon>Pleuronectidae</taxon>
        <taxon>Pleuronectes</taxon>
    </lineage>
</organism>